<evidence type="ECO:0000313" key="2">
    <source>
        <dbReference type="Proteomes" id="UP000789570"/>
    </source>
</evidence>
<protein>
    <submittedName>
        <fullName evidence="1">1887_t:CDS:1</fullName>
    </submittedName>
</protein>
<feature type="non-terminal residue" evidence="1">
    <location>
        <position position="1"/>
    </location>
</feature>
<dbReference type="Proteomes" id="UP000789570">
    <property type="component" value="Unassembled WGS sequence"/>
</dbReference>
<keyword evidence="2" id="KW-1185">Reference proteome</keyword>
<accession>A0A9N9J2D6</accession>
<comment type="caution">
    <text evidence="1">The sequence shown here is derived from an EMBL/GenBank/DDBJ whole genome shotgun (WGS) entry which is preliminary data.</text>
</comment>
<proteinExistence type="predicted"/>
<sequence>EAEICMDKMLKFLYEQEPEFGEINEEIKILRNLYRRVRLMA</sequence>
<reference evidence="1" key="1">
    <citation type="submission" date="2021-06" db="EMBL/GenBank/DDBJ databases">
        <authorList>
            <person name="Kallberg Y."/>
            <person name="Tangrot J."/>
            <person name="Rosling A."/>
        </authorList>
    </citation>
    <scope>NUCLEOTIDE SEQUENCE</scope>
    <source>
        <strain evidence="1">UK204</strain>
    </source>
</reference>
<dbReference type="AlphaFoldDB" id="A0A9N9J2D6"/>
<gene>
    <name evidence="1" type="ORF">FCALED_LOCUS17018</name>
</gene>
<evidence type="ECO:0000313" key="1">
    <source>
        <dbReference type="EMBL" id="CAG8762474.1"/>
    </source>
</evidence>
<feature type="non-terminal residue" evidence="1">
    <location>
        <position position="41"/>
    </location>
</feature>
<dbReference type="OrthoDB" id="2441212at2759"/>
<dbReference type="EMBL" id="CAJVPQ010023321">
    <property type="protein sequence ID" value="CAG8762474.1"/>
    <property type="molecule type" value="Genomic_DNA"/>
</dbReference>
<organism evidence="1 2">
    <name type="scientific">Funneliformis caledonium</name>
    <dbReference type="NCBI Taxonomy" id="1117310"/>
    <lineage>
        <taxon>Eukaryota</taxon>
        <taxon>Fungi</taxon>
        <taxon>Fungi incertae sedis</taxon>
        <taxon>Mucoromycota</taxon>
        <taxon>Glomeromycotina</taxon>
        <taxon>Glomeromycetes</taxon>
        <taxon>Glomerales</taxon>
        <taxon>Glomeraceae</taxon>
        <taxon>Funneliformis</taxon>
    </lineage>
</organism>
<name>A0A9N9J2D6_9GLOM</name>